<evidence type="ECO:0000256" key="1">
    <source>
        <dbReference type="ARBA" id="ARBA00006844"/>
    </source>
</evidence>
<reference evidence="5" key="1">
    <citation type="submission" date="2023-04" db="EMBL/GenBank/DDBJ databases">
        <title>Phytophthora lilii NBRC 32176.</title>
        <authorList>
            <person name="Ichikawa N."/>
            <person name="Sato H."/>
            <person name="Tonouchi N."/>
        </authorList>
    </citation>
    <scope>NUCLEOTIDE SEQUENCE</scope>
    <source>
        <strain evidence="5">NBRC 32176</strain>
    </source>
</reference>
<evidence type="ECO:0000256" key="3">
    <source>
        <dbReference type="SAM" id="MobiDB-lite"/>
    </source>
</evidence>
<dbReference type="CDD" id="cd11286">
    <property type="entry name" value="ADF_cofilin_like"/>
    <property type="match status" value="1"/>
</dbReference>
<feature type="compositionally biased region" description="Low complexity" evidence="3">
    <location>
        <begin position="277"/>
        <end position="295"/>
    </location>
</feature>
<proteinExistence type="inferred from homology"/>
<dbReference type="Proteomes" id="UP001165083">
    <property type="component" value="Unassembled WGS sequence"/>
</dbReference>
<feature type="domain" description="ADF-H" evidence="4">
    <location>
        <begin position="334"/>
        <end position="426"/>
    </location>
</feature>
<accession>A0A9W6TJI2</accession>
<name>A0A9W6TJI2_9STRA</name>
<keyword evidence="2" id="KW-0009">Actin-binding</keyword>
<dbReference type="InterPro" id="IPR016024">
    <property type="entry name" value="ARM-type_fold"/>
</dbReference>
<dbReference type="PROSITE" id="PS51263">
    <property type="entry name" value="ADF_H"/>
    <property type="match status" value="1"/>
</dbReference>
<organism evidence="5 6">
    <name type="scientific">Phytophthora lilii</name>
    <dbReference type="NCBI Taxonomy" id="2077276"/>
    <lineage>
        <taxon>Eukaryota</taxon>
        <taxon>Sar</taxon>
        <taxon>Stramenopiles</taxon>
        <taxon>Oomycota</taxon>
        <taxon>Peronosporomycetes</taxon>
        <taxon>Peronosporales</taxon>
        <taxon>Peronosporaceae</taxon>
        <taxon>Phytophthora</taxon>
    </lineage>
</organism>
<dbReference type="InterPro" id="IPR011989">
    <property type="entry name" value="ARM-like"/>
</dbReference>
<dbReference type="InterPro" id="IPR029006">
    <property type="entry name" value="ADF-H/Gelsolin-like_dom_sf"/>
</dbReference>
<evidence type="ECO:0000313" key="5">
    <source>
        <dbReference type="EMBL" id="GMF14587.1"/>
    </source>
</evidence>
<evidence type="ECO:0000259" key="4">
    <source>
        <dbReference type="PROSITE" id="PS51263"/>
    </source>
</evidence>
<sequence length="426" mass="45574">MQRRAQTPAAAASTGTVKHLRAQGSLLHKRSTPQHLTLVSVKDDVKEAPYERVSEAFGVENHPHILHALEEGEPILRRRVLEALASVLKLPQELVVSIKHGVLELVEGGITGGVHDEDSSNPATLSESDVELQELSARVLSVIAESPCGQSELLKGEITTRIKPVFAAAANKRTCQHLYDALLHLSASFVGARQLTSAGYLPIVLEQLKGCRLNDALRVRALQLLRNVVNDGVDGTTFRALELGAVAQCSKRLHSPNAEAAAAAAHHQAGGGGDGAAGRTAPAGRAGHHAAAAHAHAGRERAAGQERQGGAGRRAVARALTPSPHPPPPPCAQSSGVGVDDEVITQFNDFKLKRAPHDFRYFIYKIVDDSEIVIESTGPSSESYQDMADKLAQITDDCRYALVDLDLTTKDGRPTSKIVFLSWYVP</sequence>
<dbReference type="SUPFAM" id="SSF48371">
    <property type="entry name" value="ARM repeat"/>
    <property type="match status" value="1"/>
</dbReference>
<feature type="compositionally biased region" description="Low complexity" evidence="3">
    <location>
        <begin position="258"/>
        <end position="268"/>
    </location>
</feature>
<protein>
    <submittedName>
        <fullName evidence="5">Unnamed protein product</fullName>
    </submittedName>
</protein>
<feature type="region of interest" description="Disordered" evidence="3">
    <location>
        <begin position="258"/>
        <end position="337"/>
    </location>
</feature>
<evidence type="ECO:0000313" key="6">
    <source>
        <dbReference type="Proteomes" id="UP001165083"/>
    </source>
</evidence>
<dbReference type="SUPFAM" id="SSF55753">
    <property type="entry name" value="Actin depolymerizing proteins"/>
    <property type="match status" value="1"/>
</dbReference>
<dbReference type="GO" id="GO:0015629">
    <property type="term" value="C:actin cytoskeleton"/>
    <property type="evidence" value="ECO:0007669"/>
    <property type="project" value="InterPro"/>
</dbReference>
<dbReference type="PANTHER" id="PTHR11913">
    <property type="entry name" value="COFILIN-RELATED"/>
    <property type="match status" value="1"/>
</dbReference>
<dbReference type="GO" id="GO:0003779">
    <property type="term" value="F:actin binding"/>
    <property type="evidence" value="ECO:0007669"/>
    <property type="project" value="UniProtKB-KW"/>
</dbReference>
<keyword evidence="6" id="KW-1185">Reference proteome</keyword>
<dbReference type="OrthoDB" id="409644at2759"/>
<dbReference type="Gene3D" id="1.25.10.10">
    <property type="entry name" value="Leucine-rich Repeat Variant"/>
    <property type="match status" value="1"/>
</dbReference>
<dbReference type="Pfam" id="PF00241">
    <property type="entry name" value="Cofilin_ADF"/>
    <property type="match status" value="1"/>
</dbReference>
<dbReference type="InterPro" id="IPR002108">
    <property type="entry name" value="ADF-H"/>
</dbReference>
<dbReference type="GO" id="GO:0030042">
    <property type="term" value="P:actin filament depolymerization"/>
    <property type="evidence" value="ECO:0007669"/>
    <property type="project" value="InterPro"/>
</dbReference>
<evidence type="ECO:0000256" key="2">
    <source>
        <dbReference type="ARBA" id="ARBA00023203"/>
    </source>
</evidence>
<dbReference type="Gene3D" id="3.40.20.10">
    <property type="entry name" value="Severin"/>
    <property type="match status" value="1"/>
</dbReference>
<dbReference type="EMBL" id="BSXW01000202">
    <property type="protein sequence ID" value="GMF14587.1"/>
    <property type="molecule type" value="Genomic_DNA"/>
</dbReference>
<dbReference type="AlphaFoldDB" id="A0A9W6TJI2"/>
<comment type="caution">
    <text evidence="5">The sequence shown here is derived from an EMBL/GenBank/DDBJ whole genome shotgun (WGS) entry which is preliminary data.</text>
</comment>
<dbReference type="InterPro" id="IPR017904">
    <property type="entry name" value="ADF/Cofilin"/>
</dbReference>
<gene>
    <name evidence="5" type="ORF">Plil01_000482600</name>
</gene>
<comment type="similarity">
    <text evidence="1">Belongs to the actin-binding proteins ADF family.</text>
</comment>